<protein>
    <submittedName>
        <fullName evidence="3">DUF4234 domain-containing protein</fullName>
    </submittedName>
</protein>
<feature type="transmembrane region" description="Helical" evidence="1">
    <location>
        <begin position="130"/>
        <end position="150"/>
    </location>
</feature>
<dbReference type="Pfam" id="PF14018">
    <property type="entry name" value="DUF4234"/>
    <property type="match status" value="1"/>
</dbReference>
<organism evidence="3">
    <name type="scientific">bacterium 19GA11TI05</name>
    <dbReference type="NCBI Taxonomy" id="2920688"/>
    <lineage>
        <taxon>Bacteria</taxon>
    </lineage>
</organism>
<evidence type="ECO:0000259" key="2">
    <source>
        <dbReference type="Pfam" id="PF14018"/>
    </source>
</evidence>
<keyword evidence="1" id="KW-0472">Membrane</keyword>
<feature type="transmembrane region" description="Helical" evidence="1">
    <location>
        <begin position="18"/>
        <end position="35"/>
    </location>
</feature>
<keyword evidence="1" id="KW-1133">Transmembrane helix</keyword>
<feature type="domain" description="DUF4234" evidence="2">
    <location>
        <begin position="15"/>
        <end position="116"/>
    </location>
</feature>
<sequence>MKNINTLKSITNQGTGKFVLLSMLTAGIYPIMWAWKNTDAFNSELKIKPFESSVFIYLAIAMGVSLYLDVFSFMSDAYNYGYIAESNNIFDILGTIITIAMAVFWIVWAFKMKSALEYYAAKEFGISLRLNGFWTFLFQYFYINYCMNALEEDFAKEKMLADVRSNYSNNSTDDDENKN</sequence>
<evidence type="ECO:0000256" key="1">
    <source>
        <dbReference type="SAM" id="Phobius"/>
    </source>
</evidence>
<dbReference type="AlphaFoldDB" id="A0AAU6U0C2"/>
<gene>
    <name evidence="3" type="ORF">MRM81_06670</name>
</gene>
<name>A0AAU6U0C2_UNCXX</name>
<accession>A0AAU6U0C2</accession>
<evidence type="ECO:0000313" key="3">
    <source>
        <dbReference type="EMBL" id="XAG66699.1"/>
    </source>
</evidence>
<keyword evidence="1" id="KW-0812">Transmembrane</keyword>
<proteinExistence type="predicted"/>
<feature type="transmembrane region" description="Helical" evidence="1">
    <location>
        <begin position="55"/>
        <end position="77"/>
    </location>
</feature>
<dbReference type="InterPro" id="IPR025328">
    <property type="entry name" value="DUF4234"/>
</dbReference>
<feature type="transmembrane region" description="Helical" evidence="1">
    <location>
        <begin position="89"/>
        <end position="110"/>
    </location>
</feature>
<dbReference type="EMBL" id="CP095362">
    <property type="protein sequence ID" value="XAG66699.1"/>
    <property type="molecule type" value="Genomic_DNA"/>
</dbReference>
<reference evidence="3" key="1">
    <citation type="submission" date="2022-03" db="EMBL/GenBank/DDBJ databases">
        <title>Sea Food Isolates.</title>
        <authorList>
            <person name="Li c."/>
        </authorList>
    </citation>
    <scope>NUCLEOTIDE SEQUENCE</scope>
    <source>
        <strain evidence="3">19GA11TI05</strain>
    </source>
</reference>